<dbReference type="EMBL" id="JAYRBN010000116">
    <property type="protein sequence ID" value="KAL2721875.1"/>
    <property type="molecule type" value="Genomic_DNA"/>
</dbReference>
<dbReference type="AlphaFoldDB" id="A0ABD2AMW7"/>
<organism evidence="1 2">
    <name type="scientific">Vespula maculifrons</name>
    <name type="common">Eastern yellow jacket</name>
    <name type="synonym">Wasp</name>
    <dbReference type="NCBI Taxonomy" id="7453"/>
    <lineage>
        <taxon>Eukaryota</taxon>
        <taxon>Metazoa</taxon>
        <taxon>Ecdysozoa</taxon>
        <taxon>Arthropoda</taxon>
        <taxon>Hexapoda</taxon>
        <taxon>Insecta</taxon>
        <taxon>Pterygota</taxon>
        <taxon>Neoptera</taxon>
        <taxon>Endopterygota</taxon>
        <taxon>Hymenoptera</taxon>
        <taxon>Apocrita</taxon>
        <taxon>Aculeata</taxon>
        <taxon>Vespoidea</taxon>
        <taxon>Vespidae</taxon>
        <taxon>Vespinae</taxon>
        <taxon>Vespula</taxon>
    </lineage>
</organism>
<name>A0ABD2AMW7_VESMC</name>
<evidence type="ECO:0000313" key="2">
    <source>
        <dbReference type="Proteomes" id="UP001607303"/>
    </source>
</evidence>
<protein>
    <submittedName>
        <fullName evidence="1">Uncharacterized protein</fullName>
    </submittedName>
</protein>
<sequence>MDLWAVEGDWNFHICLWYGLYQKETTLIRPPDLTKNTNKKRVLLCENKVGRLPVSRVLQQFKTNCTLSDLALKLGTSLERESQDHLRDYSAAKMTYFYSPREESQCSVEIYVTVFLEYTGRRQLCGFKSFVISGKKAKTVLNFHVDTFL</sequence>
<gene>
    <name evidence="1" type="ORF">V1477_020695</name>
</gene>
<comment type="caution">
    <text evidence="1">The sequence shown here is derived from an EMBL/GenBank/DDBJ whole genome shotgun (WGS) entry which is preliminary data.</text>
</comment>
<dbReference type="Proteomes" id="UP001607303">
    <property type="component" value="Unassembled WGS sequence"/>
</dbReference>
<reference evidence="1 2" key="1">
    <citation type="journal article" date="2024" name="Ann. Entomol. Soc. Am.">
        <title>Genomic analyses of the southern and eastern yellowjacket wasps (Hymenoptera: Vespidae) reveal evolutionary signatures of social life.</title>
        <authorList>
            <person name="Catto M.A."/>
            <person name="Caine P.B."/>
            <person name="Orr S.E."/>
            <person name="Hunt B.G."/>
            <person name="Goodisman M.A.D."/>
        </authorList>
    </citation>
    <scope>NUCLEOTIDE SEQUENCE [LARGE SCALE GENOMIC DNA]</scope>
    <source>
        <strain evidence="1">232</strain>
        <tissue evidence="1">Head and thorax</tissue>
    </source>
</reference>
<keyword evidence="2" id="KW-1185">Reference proteome</keyword>
<accession>A0ABD2AMW7</accession>
<proteinExistence type="predicted"/>
<evidence type="ECO:0000313" key="1">
    <source>
        <dbReference type="EMBL" id="KAL2721875.1"/>
    </source>
</evidence>